<keyword evidence="3 6" id="KW-0472">Membrane</keyword>
<reference evidence="9" key="1">
    <citation type="submission" date="2013-10" db="EMBL/GenBank/DDBJ databases">
        <authorList>
            <person name="Schartl M."/>
            <person name="Warren W."/>
        </authorList>
    </citation>
    <scope>NUCLEOTIDE SEQUENCE [LARGE SCALE GENOMIC DNA]</scope>
    <source>
        <strain evidence="9">female</strain>
    </source>
</reference>
<dbReference type="InterPro" id="IPR013783">
    <property type="entry name" value="Ig-like_fold"/>
</dbReference>
<feature type="region of interest" description="Disordered" evidence="5">
    <location>
        <begin position="383"/>
        <end position="403"/>
    </location>
</feature>
<keyword evidence="4" id="KW-0325">Glycoprotein</keyword>
<dbReference type="InterPro" id="IPR003599">
    <property type="entry name" value="Ig_sub"/>
</dbReference>
<evidence type="ECO:0000256" key="1">
    <source>
        <dbReference type="ARBA" id="ARBA00004370"/>
    </source>
</evidence>
<comment type="subcellular location">
    <subcellularLocation>
        <location evidence="1">Membrane</location>
    </subcellularLocation>
</comment>
<organism evidence="8 9">
    <name type="scientific">Poecilia formosa</name>
    <name type="common">Amazon molly</name>
    <name type="synonym">Limia formosa</name>
    <dbReference type="NCBI Taxonomy" id="48698"/>
    <lineage>
        <taxon>Eukaryota</taxon>
        <taxon>Metazoa</taxon>
        <taxon>Chordata</taxon>
        <taxon>Craniata</taxon>
        <taxon>Vertebrata</taxon>
        <taxon>Euteleostomi</taxon>
        <taxon>Actinopterygii</taxon>
        <taxon>Neopterygii</taxon>
        <taxon>Teleostei</taxon>
        <taxon>Neoteleostei</taxon>
        <taxon>Acanthomorphata</taxon>
        <taxon>Ovalentaria</taxon>
        <taxon>Atherinomorphae</taxon>
        <taxon>Cyprinodontiformes</taxon>
        <taxon>Poeciliidae</taxon>
        <taxon>Poeciliinae</taxon>
        <taxon>Poecilia</taxon>
    </lineage>
</organism>
<keyword evidence="2" id="KW-0732">Signal</keyword>
<proteinExistence type="predicted"/>
<sequence>GDSVALAPGQSFNIISSVTWKRQTDLALQWFGGDITCYRDFKGRCDLDIESGSLIINNLTLDDSGSYTFDINNSVLDKKDLRVIKPVPKPTVSVDCNNEKTVCNLTCEANITSEFGPVTYTWQTGDTELSNDKEDNKESSFSCMLRNPISINSSEEVSKPVSRAVMIYAKVGDSVVLHPGRSFDNITSISWGHEMSPILEWFGQDIILYKSHKGRSDLEKTTGSLIIHNLTVEDTGRYTPEINRLSHNPVVLQVIEPVPKPMVHLKCNPRKTLCDLTCKANTSSRFGPVMYRWEAGNKVVSTDNQLSLTTKNQSRAYTCKVKNPVSTSSSDEVATPIKFIHGGNNFYPSVVVPVVLVVLVLVVAGGYVKHRKGFLGQKQQKRMSLEDEEQRLHDDQELKKQSQ</sequence>
<evidence type="ECO:0000259" key="7">
    <source>
        <dbReference type="PROSITE" id="PS50835"/>
    </source>
</evidence>
<dbReference type="Gene3D" id="2.60.40.10">
    <property type="entry name" value="Immunoglobulins"/>
    <property type="match status" value="4"/>
</dbReference>
<reference evidence="8" key="2">
    <citation type="submission" date="2025-08" db="UniProtKB">
        <authorList>
            <consortium name="Ensembl"/>
        </authorList>
    </citation>
    <scope>IDENTIFICATION</scope>
</reference>
<dbReference type="SMART" id="SM00409">
    <property type="entry name" value="IG"/>
    <property type="match status" value="2"/>
</dbReference>
<dbReference type="EMBL" id="AYCK01014710">
    <property type="status" value="NOT_ANNOTATED_CDS"/>
    <property type="molecule type" value="Genomic_DNA"/>
</dbReference>
<feature type="transmembrane region" description="Helical" evidence="6">
    <location>
        <begin position="346"/>
        <end position="368"/>
    </location>
</feature>
<dbReference type="eggNOG" id="ENOG502SB68">
    <property type="taxonomic scope" value="Eukaryota"/>
</dbReference>
<evidence type="ECO:0000256" key="3">
    <source>
        <dbReference type="ARBA" id="ARBA00023136"/>
    </source>
</evidence>
<dbReference type="Proteomes" id="UP000028760">
    <property type="component" value="Unassembled WGS sequence"/>
</dbReference>
<dbReference type="PANTHER" id="PTHR12080:SF134">
    <property type="entry name" value="CD48 ANTIGEN"/>
    <property type="match status" value="1"/>
</dbReference>
<evidence type="ECO:0000256" key="5">
    <source>
        <dbReference type="SAM" id="MobiDB-lite"/>
    </source>
</evidence>
<evidence type="ECO:0000313" key="8">
    <source>
        <dbReference type="Ensembl" id="ENSPFOP00000004040.1"/>
    </source>
</evidence>
<name>A0A087XE37_POEFO</name>
<evidence type="ECO:0000313" key="9">
    <source>
        <dbReference type="Proteomes" id="UP000028760"/>
    </source>
</evidence>
<reference evidence="8" key="3">
    <citation type="submission" date="2025-09" db="UniProtKB">
        <authorList>
            <consortium name="Ensembl"/>
        </authorList>
    </citation>
    <scope>IDENTIFICATION</scope>
</reference>
<dbReference type="AlphaFoldDB" id="A0A087XE37"/>
<evidence type="ECO:0000256" key="4">
    <source>
        <dbReference type="ARBA" id="ARBA00023180"/>
    </source>
</evidence>
<dbReference type="Ensembl" id="ENSPFOT00000004048.1">
    <property type="protein sequence ID" value="ENSPFOP00000004040.1"/>
    <property type="gene ID" value="ENSPFOG00000004174.1"/>
</dbReference>
<dbReference type="GeneTree" id="ENSGT00610000086518"/>
<keyword evidence="9" id="KW-1185">Reference proteome</keyword>
<keyword evidence="6" id="KW-0812">Transmembrane</keyword>
<dbReference type="InterPro" id="IPR007110">
    <property type="entry name" value="Ig-like_dom"/>
</dbReference>
<dbReference type="PANTHER" id="PTHR12080">
    <property type="entry name" value="SIGNALING LYMPHOCYTIC ACTIVATION MOLECULE"/>
    <property type="match status" value="1"/>
</dbReference>
<dbReference type="OMA" id="DITCYRD"/>
<protein>
    <recommendedName>
        <fullName evidence="7">Ig-like domain-containing protein</fullName>
    </recommendedName>
</protein>
<dbReference type="GO" id="GO:0016020">
    <property type="term" value="C:membrane"/>
    <property type="evidence" value="ECO:0007669"/>
    <property type="project" value="UniProtKB-SubCell"/>
</dbReference>
<dbReference type="InterPro" id="IPR036179">
    <property type="entry name" value="Ig-like_dom_sf"/>
</dbReference>
<accession>A0A087XE37</accession>
<dbReference type="SUPFAM" id="SSF48726">
    <property type="entry name" value="Immunoglobulin"/>
    <property type="match status" value="3"/>
</dbReference>
<evidence type="ECO:0000256" key="2">
    <source>
        <dbReference type="ARBA" id="ARBA00022729"/>
    </source>
</evidence>
<evidence type="ECO:0000256" key="6">
    <source>
        <dbReference type="SAM" id="Phobius"/>
    </source>
</evidence>
<feature type="domain" description="Ig-like" evidence="7">
    <location>
        <begin position="249"/>
        <end position="335"/>
    </location>
</feature>
<keyword evidence="6" id="KW-1133">Transmembrane helix</keyword>
<dbReference type="InterPro" id="IPR015631">
    <property type="entry name" value="CD2/SLAM_rcpt"/>
</dbReference>
<dbReference type="PROSITE" id="PS50835">
    <property type="entry name" value="IG_LIKE"/>
    <property type="match status" value="1"/>
</dbReference>
<dbReference type="STRING" id="48698.ENSPFOP00000004040"/>
<feature type="compositionally biased region" description="Basic and acidic residues" evidence="5">
    <location>
        <begin position="390"/>
        <end position="403"/>
    </location>
</feature>